<proteinExistence type="predicted"/>
<dbReference type="Proteomes" id="UP001351900">
    <property type="component" value="Unassembled WGS sequence"/>
</dbReference>
<evidence type="ECO:0000313" key="2">
    <source>
        <dbReference type="Proteomes" id="UP001351900"/>
    </source>
</evidence>
<evidence type="ECO:0000313" key="1">
    <source>
        <dbReference type="EMBL" id="MEF2254392.1"/>
    </source>
</evidence>
<comment type="caution">
    <text evidence="1">The sequence shown here is derived from an EMBL/GenBank/DDBJ whole genome shotgun (WGS) entry which is preliminary data.</text>
</comment>
<reference evidence="1 2" key="1">
    <citation type="submission" date="2024-01" db="EMBL/GenBank/DDBJ databases">
        <title>the genome sequence of strain Microbacterium schleiferi NBRC 15075.</title>
        <authorList>
            <person name="Ding Y."/>
            <person name="Zhang G."/>
        </authorList>
    </citation>
    <scope>NUCLEOTIDE SEQUENCE [LARGE SCALE GENOMIC DNA]</scope>
    <source>
        <strain evidence="1 2">NBRC 15075</strain>
    </source>
</reference>
<dbReference type="RefSeq" id="WP_331790951.1">
    <property type="nucleotide sequence ID" value="NZ_BAAAUO010000005.1"/>
</dbReference>
<keyword evidence="2" id="KW-1185">Reference proteome</keyword>
<dbReference type="EMBL" id="JAZHOV010000002">
    <property type="protein sequence ID" value="MEF2254392.1"/>
    <property type="molecule type" value="Genomic_DNA"/>
</dbReference>
<gene>
    <name evidence="1" type="ORF">V2V91_04470</name>
</gene>
<accession>A0ABU7V3Z1</accession>
<sequence>MDDKELRESALLLTPAEVSALLGFTQTEGALRTAEVLGLTLVPPDVTDPLKGLETLVERGLVLADGELRTATGQAETVALVIAAAEEWVRFGFIRGEMMDVAVAASGPAGRVLVSATRGTQYQVVPLNPQRTLADFAADSTGRFLDHYDNSTAVVNRLRAASDSTIAVRRAGQSWSVSHHVGGDVENPDFTTVAGRDEALRGVSQLWS</sequence>
<protein>
    <submittedName>
        <fullName evidence="1">Uncharacterized protein</fullName>
    </submittedName>
</protein>
<name>A0ABU7V3Z1_9MICO</name>
<organism evidence="1 2">
    <name type="scientific">Microbacterium schleiferi</name>
    <dbReference type="NCBI Taxonomy" id="69362"/>
    <lineage>
        <taxon>Bacteria</taxon>
        <taxon>Bacillati</taxon>
        <taxon>Actinomycetota</taxon>
        <taxon>Actinomycetes</taxon>
        <taxon>Micrococcales</taxon>
        <taxon>Microbacteriaceae</taxon>
        <taxon>Microbacterium</taxon>
    </lineage>
</organism>